<comment type="caution">
    <text evidence="2">The sequence shown here is derived from an EMBL/GenBank/DDBJ whole genome shotgun (WGS) entry which is preliminary data.</text>
</comment>
<feature type="compositionally biased region" description="Basic and acidic residues" evidence="1">
    <location>
        <begin position="151"/>
        <end position="162"/>
    </location>
</feature>
<evidence type="ECO:0000256" key="1">
    <source>
        <dbReference type="SAM" id="MobiDB-lite"/>
    </source>
</evidence>
<proteinExistence type="predicted"/>
<accession>A0AAV3ZRJ9</accession>
<reference evidence="2 3" key="1">
    <citation type="journal article" date="2021" name="Elife">
        <title>Chloroplast acquisition without the gene transfer in kleptoplastic sea slugs, Plakobranchus ocellatus.</title>
        <authorList>
            <person name="Maeda T."/>
            <person name="Takahashi S."/>
            <person name="Yoshida T."/>
            <person name="Shimamura S."/>
            <person name="Takaki Y."/>
            <person name="Nagai Y."/>
            <person name="Toyoda A."/>
            <person name="Suzuki Y."/>
            <person name="Arimoto A."/>
            <person name="Ishii H."/>
            <person name="Satoh N."/>
            <person name="Nishiyama T."/>
            <person name="Hasebe M."/>
            <person name="Maruyama T."/>
            <person name="Minagawa J."/>
            <person name="Obokata J."/>
            <person name="Shigenobu S."/>
        </authorList>
    </citation>
    <scope>NUCLEOTIDE SEQUENCE [LARGE SCALE GENOMIC DNA]</scope>
</reference>
<organism evidence="2 3">
    <name type="scientific">Plakobranchus ocellatus</name>
    <dbReference type="NCBI Taxonomy" id="259542"/>
    <lineage>
        <taxon>Eukaryota</taxon>
        <taxon>Metazoa</taxon>
        <taxon>Spiralia</taxon>
        <taxon>Lophotrochozoa</taxon>
        <taxon>Mollusca</taxon>
        <taxon>Gastropoda</taxon>
        <taxon>Heterobranchia</taxon>
        <taxon>Euthyneura</taxon>
        <taxon>Panpulmonata</taxon>
        <taxon>Sacoglossa</taxon>
        <taxon>Placobranchoidea</taxon>
        <taxon>Plakobranchidae</taxon>
        <taxon>Plakobranchus</taxon>
    </lineage>
</organism>
<gene>
    <name evidence="2" type="ORF">PoB_002397800</name>
</gene>
<sequence length="207" mass="23514">MPYWIVVDPNYWKHDEEDNSSSIDSAPTEISSSYSSDSDGGDENNHGNNNSDNKNDQEAGASDAFINFIGIHRKRWKNQSDRMGFTCENKRPVSKVTGEGEKVVKPGRPILSDNAESVRFYPAKVSQRVNNLIVALVYSCDGRSNSGYNHKKNDDGDNDSRNYDNSLDDNPERSCDDDDEDEDEDDDDEEEEEDYEEDVMITTMMIR</sequence>
<feature type="region of interest" description="Disordered" evidence="1">
    <location>
        <begin position="144"/>
        <end position="207"/>
    </location>
</feature>
<dbReference type="Proteomes" id="UP000735302">
    <property type="component" value="Unassembled WGS sequence"/>
</dbReference>
<feature type="compositionally biased region" description="Polar residues" evidence="1">
    <location>
        <begin position="20"/>
        <end position="30"/>
    </location>
</feature>
<keyword evidence="3" id="KW-1185">Reference proteome</keyword>
<feature type="compositionally biased region" description="Acidic residues" evidence="1">
    <location>
        <begin position="175"/>
        <end position="199"/>
    </location>
</feature>
<evidence type="ECO:0000313" key="2">
    <source>
        <dbReference type="EMBL" id="GFN97472.1"/>
    </source>
</evidence>
<dbReference type="EMBL" id="BLXT01002778">
    <property type="protein sequence ID" value="GFN97472.1"/>
    <property type="molecule type" value="Genomic_DNA"/>
</dbReference>
<name>A0AAV3ZRJ9_9GAST</name>
<evidence type="ECO:0000313" key="3">
    <source>
        <dbReference type="Proteomes" id="UP000735302"/>
    </source>
</evidence>
<feature type="region of interest" description="Disordered" evidence="1">
    <location>
        <begin position="1"/>
        <end position="58"/>
    </location>
</feature>
<protein>
    <submittedName>
        <fullName evidence="2">Uncharacterized protein</fullName>
    </submittedName>
</protein>
<dbReference type="AlphaFoldDB" id="A0AAV3ZRJ9"/>